<evidence type="ECO:0000256" key="3">
    <source>
        <dbReference type="ARBA" id="ARBA00022475"/>
    </source>
</evidence>
<sequence>MSKPMTVARYAREHRGWFYGCLLLFALVAFFCLKAIYDMTVYGAKAPLYAFIAGMVGFGATALGSLPGFYLHKLSDKAEDWMLGSSAGMMLAAAIFSLLLPSIETSEKLFTSELAATLWVLFGVFLGVVFLLIINALTPHEHGGQNYEGPEIEVKSGIWLFVLAIIIHNIPEGLAMGISFSAEDMQIGVPLTIAIALQDFPEGLAVVLALCSTHISRAKAVGIGVFSGLMEPVGALFGVSLAGGLGYVYPLGLALSAGAMMFVVFHEVIPETHRRGHHSTATIGLMCGFGLMMILEKIFS</sequence>
<comment type="subcellular location">
    <subcellularLocation>
        <location evidence="1">Cell membrane</location>
        <topology evidence="1">Multi-pass membrane protein</topology>
    </subcellularLocation>
</comment>
<evidence type="ECO:0000313" key="8">
    <source>
        <dbReference type="EMBL" id="MTU43196.1"/>
    </source>
</evidence>
<dbReference type="Pfam" id="PF02535">
    <property type="entry name" value="Zip"/>
    <property type="match status" value="1"/>
</dbReference>
<dbReference type="PANTHER" id="PTHR11040:SF211">
    <property type="entry name" value="ZINC TRANSPORTER ZIP11"/>
    <property type="match status" value="1"/>
</dbReference>
<keyword evidence="6" id="KW-1133">Transmembrane helix</keyword>
<reference evidence="8 9" key="1">
    <citation type="journal article" date="2019" name="Nat. Med.">
        <title>A library of human gut bacterial isolates paired with longitudinal multiomics data enables mechanistic microbiome research.</title>
        <authorList>
            <person name="Poyet M."/>
            <person name="Groussin M."/>
            <person name="Gibbons S.M."/>
            <person name="Avila-Pacheco J."/>
            <person name="Jiang X."/>
            <person name="Kearney S.M."/>
            <person name="Perrotta A.R."/>
            <person name="Berdy B."/>
            <person name="Zhao S."/>
            <person name="Lieberman T.D."/>
            <person name="Swanson P.K."/>
            <person name="Smith M."/>
            <person name="Roesemann S."/>
            <person name="Alexander J.E."/>
            <person name="Rich S.A."/>
            <person name="Livny J."/>
            <person name="Vlamakis H."/>
            <person name="Clish C."/>
            <person name="Bullock K."/>
            <person name="Deik A."/>
            <person name="Scott J."/>
            <person name="Pierce K.A."/>
            <person name="Xavier R.J."/>
            <person name="Alm E.J."/>
        </authorList>
    </citation>
    <scope>NUCLEOTIDE SEQUENCE [LARGE SCALE GENOMIC DNA]</scope>
    <source>
        <strain evidence="8 9">BIOML-A2</strain>
    </source>
</reference>
<evidence type="ECO:0000256" key="6">
    <source>
        <dbReference type="ARBA" id="ARBA00022989"/>
    </source>
</evidence>
<dbReference type="RefSeq" id="WP_155165476.1">
    <property type="nucleotide sequence ID" value="NZ_CALXOM010000037.1"/>
</dbReference>
<evidence type="ECO:0000256" key="7">
    <source>
        <dbReference type="ARBA" id="ARBA00023136"/>
    </source>
</evidence>
<evidence type="ECO:0000256" key="4">
    <source>
        <dbReference type="ARBA" id="ARBA00022692"/>
    </source>
</evidence>
<evidence type="ECO:0000313" key="9">
    <source>
        <dbReference type="Proteomes" id="UP000462362"/>
    </source>
</evidence>
<dbReference type="GO" id="GO:0005886">
    <property type="term" value="C:plasma membrane"/>
    <property type="evidence" value="ECO:0007669"/>
    <property type="project" value="UniProtKB-SubCell"/>
</dbReference>
<name>A0A6I3S2E1_9BURK</name>
<comment type="caution">
    <text evidence="8">The sequence shown here is derived from an EMBL/GenBank/DDBJ whole genome shotgun (WGS) entry which is preliminary data.</text>
</comment>
<dbReference type="AlphaFoldDB" id="A0A6I3S2E1"/>
<accession>A0A6I3S2E1</accession>
<dbReference type="InterPro" id="IPR003689">
    <property type="entry name" value="ZIP"/>
</dbReference>
<evidence type="ECO:0000256" key="1">
    <source>
        <dbReference type="ARBA" id="ARBA00004651"/>
    </source>
</evidence>
<comment type="similarity">
    <text evidence="2">Belongs to the ZIP transporter (TC 2.A.5) family.</text>
</comment>
<dbReference type="Proteomes" id="UP000462362">
    <property type="component" value="Unassembled WGS sequence"/>
</dbReference>
<proteinExistence type="inferred from homology"/>
<dbReference type="PANTHER" id="PTHR11040">
    <property type="entry name" value="ZINC/IRON TRANSPORTER"/>
    <property type="match status" value="1"/>
</dbReference>
<keyword evidence="4" id="KW-0812">Transmembrane</keyword>
<evidence type="ECO:0000256" key="5">
    <source>
        <dbReference type="ARBA" id="ARBA00022833"/>
    </source>
</evidence>
<protein>
    <submittedName>
        <fullName evidence="8">ZIP family metal transporter</fullName>
    </submittedName>
</protein>
<dbReference type="EMBL" id="WNCL01000014">
    <property type="protein sequence ID" value="MTU43196.1"/>
    <property type="molecule type" value="Genomic_DNA"/>
</dbReference>
<evidence type="ECO:0000256" key="2">
    <source>
        <dbReference type="ARBA" id="ARBA00006939"/>
    </source>
</evidence>
<keyword evidence="3" id="KW-1003">Cell membrane</keyword>
<dbReference type="GO" id="GO:0005385">
    <property type="term" value="F:zinc ion transmembrane transporter activity"/>
    <property type="evidence" value="ECO:0007669"/>
    <property type="project" value="TreeGrafter"/>
</dbReference>
<gene>
    <name evidence="8" type="ORF">GMD42_06085</name>
</gene>
<keyword evidence="5" id="KW-0862">Zinc</keyword>
<keyword evidence="7" id="KW-0472">Membrane</keyword>
<organism evidence="8 9">
    <name type="scientific">Parasutterella excrementihominis</name>
    <dbReference type="NCBI Taxonomy" id="487175"/>
    <lineage>
        <taxon>Bacteria</taxon>
        <taxon>Pseudomonadati</taxon>
        <taxon>Pseudomonadota</taxon>
        <taxon>Betaproteobacteria</taxon>
        <taxon>Burkholderiales</taxon>
        <taxon>Sutterellaceae</taxon>
        <taxon>Parasutterella</taxon>
    </lineage>
</organism>